<evidence type="ECO:0000256" key="2">
    <source>
        <dbReference type="ARBA" id="ARBA00023002"/>
    </source>
</evidence>
<dbReference type="InterPro" id="IPR055170">
    <property type="entry name" value="GFO_IDH_MocA-like_dom"/>
</dbReference>
<protein>
    <submittedName>
        <fullName evidence="5">Oxidoreductase</fullName>
    </submittedName>
</protein>
<dbReference type="PANTHER" id="PTHR22604">
    <property type="entry name" value="OXIDOREDUCTASES"/>
    <property type="match status" value="1"/>
</dbReference>
<evidence type="ECO:0000313" key="6">
    <source>
        <dbReference type="Proteomes" id="UP000605568"/>
    </source>
</evidence>
<sequence>MRIGVLGCADIARRRMLPAFAASDAVEVTAVASRDLAKAQETAAPYGCAAVAGYEAVLERSDVDAVYVPLPVALHAEWVERALLAGKHVLAEKPLTADLATTVRLVELAAEKGLVLRENFMFPFHGQHAEALSSLDGELIGLTAAFTVPPVPSGDIRHQRDLGGGALLDLGVYPLRTAQLFLGNDLEVVGARLRVDEKLGVDVAGAVLLAREDGVTAQLTFGMEHSYRSCYELVGSAGAISVDRAFAPPAGLAPPARLVDRDGVRQVALGQDDQYRNAVELFAAAVRTPQVRHGDAADTIALASLVEGVRRAAALERIPLP</sequence>
<dbReference type="InterPro" id="IPR050984">
    <property type="entry name" value="Gfo/Idh/MocA_domain"/>
</dbReference>
<keyword evidence="6" id="KW-1185">Reference proteome</keyword>
<proteinExistence type="inferred from homology"/>
<dbReference type="SUPFAM" id="SSF55347">
    <property type="entry name" value="Glyceraldehyde-3-phosphate dehydrogenase-like, C-terminal domain"/>
    <property type="match status" value="1"/>
</dbReference>
<dbReference type="InterPro" id="IPR036291">
    <property type="entry name" value="NAD(P)-bd_dom_sf"/>
</dbReference>
<name>A0ABQ3MMH8_9PSEU</name>
<comment type="caution">
    <text evidence="5">The sequence shown here is derived from an EMBL/GenBank/DDBJ whole genome shotgun (WGS) entry which is preliminary data.</text>
</comment>
<feature type="domain" description="Gfo/Idh/MocA-like oxidoreductase N-terminal" evidence="3">
    <location>
        <begin position="1"/>
        <end position="119"/>
    </location>
</feature>
<dbReference type="EMBL" id="BNAR01000012">
    <property type="protein sequence ID" value="GHH52467.1"/>
    <property type="molecule type" value="Genomic_DNA"/>
</dbReference>
<organism evidence="5 6">
    <name type="scientific">Lentzea cavernae</name>
    <dbReference type="NCBI Taxonomy" id="2020703"/>
    <lineage>
        <taxon>Bacteria</taxon>
        <taxon>Bacillati</taxon>
        <taxon>Actinomycetota</taxon>
        <taxon>Actinomycetes</taxon>
        <taxon>Pseudonocardiales</taxon>
        <taxon>Pseudonocardiaceae</taxon>
        <taxon>Lentzea</taxon>
    </lineage>
</organism>
<gene>
    <name evidence="5" type="ORF">GCM10017774_64400</name>
</gene>
<dbReference type="Gene3D" id="3.30.360.10">
    <property type="entry name" value="Dihydrodipicolinate Reductase, domain 2"/>
    <property type="match status" value="1"/>
</dbReference>
<dbReference type="InterPro" id="IPR000683">
    <property type="entry name" value="Gfo/Idh/MocA-like_OxRdtase_N"/>
</dbReference>
<dbReference type="Pfam" id="PF22725">
    <property type="entry name" value="GFO_IDH_MocA_C3"/>
    <property type="match status" value="1"/>
</dbReference>
<comment type="similarity">
    <text evidence="1">Belongs to the Gfo/Idh/MocA family.</text>
</comment>
<evidence type="ECO:0000313" key="5">
    <source>
        <dbReference type="EMBL" id="GHH52467.1"/>
    </source>
</evidence>
<accession>A0ABQ3MMH8</accession>
<evidence type="ECO:0000259" key="4">
    <source>
        <dbReference type="Pfam" id="PF22725"/>
    </source>
</evidence>
<keyword evidence="2" id="KW-0560">Oxidoreductase</keyword>
<dbReference type="SUPFAM" id="SSF51735">
    <property type="entry name" value="NAD(P)-binding Rossmann-fold domains"/>
    <property type="match status" value="1"/>
</dbReference>
<evidence type="ECO:0000259" key="3">
    <source>
        <dbReference type="Pfam" id="PF01408"/>
    </source>
</evidence>
<dbReference type="Proteomes" id="UP000605568">
    <property type="component" value="Unassembled WGS sequence"/>
</dbReference>
<dbReference type="RefSeq" id="WP_191303120.1">
    <property type="nucleotide sequence ID" value="NZ_BNAR01000012.1"/>
</dbReference>
<reference evidence="6" key="1">
    <citation type="journal article" date="2019" name="Int. J. Syst. Evol. Microbiol.">
        <title>The Global Catalogue of Microorganisms (GCM) 10K type strain sequencing project: providing services to taxonomists for standard genome sequencing and annotation.</title>
        <authorList>
            <consortium name="The Broad Institute Genomics Platform"/>
            <consortium name="The Broad Institute Genome Sequencing Center for Infectious Disease"/>
            <person name="Wu L."/>
            <person name="Ma J."/>
        </authorList>
    </citation>
    <scope>NUCLEOTIDE SEQUENCE [LARGE SCALE GENOMIC DNA]</scope>
    <source>
        <strain evidence="6">CGMCC 4.7367</strain>
    </source>
</reference>
<evidence type="ECO:0000256" key="1">
    <source>
        <dbReference type="ARBA" id="ARBA00010928"/>
    </source>
</evidence>
<dbReference type="Pfam" id="PF01408">
    <property type="entry name" value="GFO_IDH_MocA"/>
    <property type="match status" value="1"/>
</dbReference>
<dbReference type="Gene3D" id="3.40.50.720">
    <property type="entry name" value="NAD(P)-binding Rossmann-like Domain"/>
    <property type="match status" value="1"/>
</dbReference>
<dbReference type="PANTHER" id="PTHR22604:SF105">
    <property type="entry name" value="TRANS-1,2-DIHYDROBENZENE-1,2-DIOL DEHYDROGENASE"/>
    <property type="match status" value="1"/>
</dbReference>
<feature type="domain" description="GFO/IDH/MocA-like oxidoreductase" evidence="4">
    <location>
        <begin position="137"/>
        <end position="240"/>
    </location>
</feature>